<name>A0A9J5ZV37_SOLCO</name>
<evidence type="ECO:0000313" key="1">
    <source>
        <dbReference type="EMBL" id="KAG5615963.1"/>
    </source>
</evidence>
<evidence type="ECO:0000313" key="2">
    <source>
        <dbReference type="Proteomes" id="UP000824120"/>
    </source>
</evidence>
<dbReference type="Proteomes" id="UP000824120">
    <property type="component" value="Chromosome 3"/>
</dbReference>
<sequence length="85" mass="9557">MLWMILERAEYEPINADAVPTVIIKTHMTGKENRNGIWASPYLKAACFPLQDSQEANTRIRHGCGSNFGESEQLSIEAHENAIKL</sequence>
<dbReference type="AlphaFoldDB" id="A0A9J5ZV37"/>
<gene>
    <name evidence="1" type="ORF">H5410_015787</name>
</gene>
<accession>A0A9J5ZV37</accession>
<organism evidence="1 2">
    <name type="scientific">Solanum commersonii</name>
    <name type="common">Commerson's wild potato</name>
    <name type="synonym">Commerson's nightshade</name>
    <dbReference type="NCBI Taxonomy" id="4109"/>
    <lineage>
        <taxon>Eukaryota</taxon>
        <taxon>Viridiplantae</taxon>
        <taxon>Streptophyta</taxon>
        <taxon>Embryophyta</taxon>
        <taxon>Tracheophyta</taxon>
        <taxon>Spermatophyta</taxon>
        <taxon>Magnoliopsida</taxon>
        <taxon>eudicotyledons</taxon>
        <taxon>Gunneridae</taxon>
        <taxon>Pentapetalae</taxon>
        <taxon>asterids</taxon>
        <taxon>lamiids</taxon>
        <taxon>Solanales</taxon>
        <taxon>Solanaceae</taxon>
        <taxon>Solanoideae</taxon>
        <taxon>Solaneae</taxon>
        <taxon>Solanum</taxon>
    </lineage>
</organism>
<keyword evidence="2" id="KW-1185">Reference proteome</keyword>
<protein>
    <submittedName>
        <fullName evidence="1">Uncharacterized protein</fullName>
    </submittedName>
</protein>
<reference evidence="1 2" key="1">
    <citation type="submission" date="2020-09" db="EMBL/GenBank/DDBJ databases">
        <title>De no assembly of potato wild relative species, Solanum commersonii.</title>
        <authorList>
            <person name="Cho K."/>
        </authorList>
    </citation>
    <scope>NUCLEOTIDE SEQUENCE [LARGE SCALE GENOMIC DNA]</scope>
    <source>
        <strain evidence="1">LZ3.2</strain>
        <tissue evidence="1">Leaf</tissue>
    </source>
</reference>
<proteinExistence type="predicted"/>
<dbReference type="EMBL" id="JACXVP010000003">
    <property type="protein sequence ID" value="KAG5615963.1"/>
    <property type="molecule type" value="Genomic_DNA"/>
</dbReference>
<comment type="caution">
    <text evidence="1">The sequence shown here is derived from an EMBL/GenBank/DDBJ whole genome shotgun (WGS) entry which is preliminary data.</text>
</comment>